<feature type="domain" description="AN1-type" evidence="9">
    <location>
        <begin position="166"/>
        <end position="212"/>
    </location>
</feature>
<evidence type="ECO:0000313" key="10">
    <source>
        <dbReference type="EMBL" id="KAF0900090.1"/>
    </source>
</evidence>
<dbReference type="GO" id="GO:0008270">
    <property type="term" value="F:zinc ion binding"/>
    <property type="evidence" value="ECO:0007669"/>
    <property type="project" value="UniProtKB-KW"/>
</dbReference>
<keyword evidence="2" id="KW-0479">Metal-binding</keyword>
<dbReference type="InterPro" id="IPR050652">
    <property type="entry name" value="AN1_A20_ZnFinger"/>
</dbReference>
<dbReference type="Pfam" id="PF01428">
    <property type="entry name" value="zf-AN1"/>
    <property type="match status" value="1"/>
</dbReference>
<evidence type="ECO:0000259" key="8">
    <source>
        <dbReference type="PROSITE" id="PS51036"/>
    </source>
</evidence>
<dbReference type="PROSITE" id="PS51039">
    <property type="entry name" value="ZF_AN1"/>
    <property type="match status" value="1"/>
</dbReference>
<evidence type="ECO:0008006" key="12">
    <source>
        <dbReference type="Google" id="ProtNLM"/>
    </source>
</evidence>
<comment type="function">
    <text evidence="1">May be involved in environmental stress response.</text>
</comment>
<evidence type="ECO:0000313" key="11">
    <source>
        <dbReference type="Proteomes" id="UP000479710"/>
    </source>
</evidence>
<keyword evidence="4" id="KW-0862">Zinc</keyword>
<dbReference type="SUPFAM" id="SSF118310">
    <property type="entry name" value="AN1-like Zinc finger"/>
    <property type="match status" value="1"/>
</dbReference>
<dbReference type="EMBL" id="SPHZ02000009">
    <property type="protein sequence ID" value="KAF0900090.1"/>
    <property type="molecule type" value="Genomic_DNA"/>
</dbReference>
<feature type="compositionally biased region" description="Low complexity" evidence="7">
    <location>
        <begin position="111"/>
        <end position="133"/>
    </location>
</feature>
<dbReference type="AlphaFoldDB" id="A0A6G1CIX2"/>
<evidence type="ECO:0000256" key="2">
    <source>
        <dbReference type="ARBA" id="ARBA00022723"/>
    </source>
</evidence>
<keyword evidence="11" id="KW-1185">Reference proteome</keyword>
<reference evidence="10 11" key="1">
    <citation type="submission" date="2019-11" db="EMBL/GenBank/DDBJ databases">
        <title>Whole genome sequence of Oryza granulata.</title>
        <authorList>
            <person name="Li W."/>
        </authorList>
    </citation>
    <scope>NUCLEOTIDE SEQUENCE [LARGE SCALE GENOMIC DNA]</scope>
    <source>
        <strain evidence="11">cv. Menghai</strain>
        <tissue evidence="10">Leaf</tissue>
    </source>
</reference>
<evidence type="ECO:0000256" key="6">
    <source>
        <dbReference type="PROSITE-ProRule" id="PRU00449"/>
    </source>
</evidence>
<feature type="domain" description="A20-type" evidence="8">
    <location>
        <begin position="9"/>
        <end position="43"/>
    </location>
</feature>
<dbReference type="SUPFAM" id="SSF57716">
    <property type="entry name" value="Glucocorticoid receptor-like (DNA-binding domain)"/>
    <property type="match status" value="2"/>
</dbReference>
<dbReference type="InterPro" id="IPR000058">
    <property type="entry name" value="Znf_AN1"/>
</dbReference>
<dbReference type="SMART" id="SM00154">
    <property type="entry name" value="ZnF_AN1"/>
    <property type="match status" value="1"/>
</dbReference>
<dbReference type="PROSITE" id="PS51036">
    <property type="entry name" value="ZF_A20"/>
    <property type="match status" value="2"/>
</dbReference>
<proteinExistence type="predicted"/>
<dbReference type="PANTHER" id="PTHR10634">
    <property type="entry name" value="AN1-TYPE ZINC FINGER PROTEIN"/>
    <property type="match status" value="1"/>
</dbReference>
<dbReference type="Proteomes" id="UP000479710">
    <property type="component" value="Unassembled WGS sequence"/>
</dbReference>
<sequence length="231" mass="23799">MEEQQAAAGGTAPLCANGCGFFGNAATKNLCSKCYRDQLKETASSTSAAAAAAVTPLPDVANKDDLASTSAAAAAEKALCANGCGFFGSPETKNLCSKCYRDQLKASSSSATASTPDVVVPATPATHNPAATAQDIKASVSASATPSSLKGKEEAATQDPAASAPPAKPNRCMACRKKVGLLGFECRCGGTFCSMHRHANKHGCNYDFKKIDREKIAKENPLVMAPKITKF</sequence>
<evidence type="ECO:0000256" key="1">
    <source>
        <dbReference type="ARBA" id="ARBA00003732"/>
    </source>
</evidence>
<keyword evidence="3 6" id="KW-0863">Zinc-finger</keyword>
<dbReference type="Pfam" id="PF01754">
    <property type="entry name" value="zf-A20"/>
    <property type="match status" value="2"/>
</dbReference>
<gene>
    <name evidence="10" type="ORF">E2562_026824</name>
</gene>
<dbReference type="SMART" id="SM00259">
    <property type="entry name" value="ZnF_A20"/>
    <property type="match status" value="2"/>
</dbReference>
<comment type="caution">
    <text evidence="10">The sequence shown here is derived from an EMBL/GenBank/DDBJ whole genome shotgun (WGS) entry which is preliminary data.</text>
</comment>
<name>A0A6G1CIX2_9ORYZ</name>
<dbReference type="InterPro" id="IPR035896">
    <property type="entry name" value="AN1-like_Znf"/>
</dbReference>
<keyword evidence="5" id="KW-0346">Stress response</keyword>
<dbReference type="Gene3D" id="1.20.5.4770">
    <property type="match status" value="2"/>
</dbReference>
<evidence type="ECO:0000256" key="7">
    <source>
        <dbReference type="SAM" id="MobiDB-lite"/>
    </source>
</evidence>
<evidence type="ECO:0000256" key="5">
    <source>
        <dbReference type="ARBA" id="ARBA00023016"/>
    </source>
</evidence>
<feature type="region of interest" description="Disordered" evidence="7">
    <location>
        <begin position="111"/>
        <end position="168"/>
    </location>
</feature>
<dbReference type="PANTHER" id="PTHR10634:SF98">
    <property type="entry name" value="ZINC FINGER A20 AND AN1 DOMAIN-CONTAINING STRESS-ASSOCIATED PROTEIN 3"/>
    <property type="match status" value="1"/>
</dbReference>
<dbReference type="GO" id="GO:0003677">
    <property type="term" value="F:DNA binding"/>
    <property type="evidence" value="ECO:0007669"/>
    <property type="project" value="InterPro"/>
</dbReference>
<feature type="domain" description="A20-type" evidence="8">
    <location>
        <begin position="74"/>
        <end position="108"/>
    </location>
</feature>
<evidence type="ECO:0000256" key="3">
    <source>
        <dbReference type="ARBA" id="ARBA00022771"/>
    </source>
</evidence>
<dbReference type="InterPro" id="IPR002653">
    <property type="entry name" value="Znf_A20"/>
</dbReference>
<dbReference type="OrthoDB" id="428577at2759"/>
<protein>
    <recommendedName>
        <fullName evidence="12">AN1-type domain-containing protein</fullName>
    </recommendedName>
</protein>
<organism evidence="10 11">
    <name type="scientific">Oryza meyeriana var. granulata</name>
    <dbReference type="NCBI Taxonomy" id="110450"/>
    <lineage>
        <taxon>Eukaryota</taxon>
        <taxon>Viridiplantae</taxon>
        <taxon>Streptophyta</taxon>
        <taxon>Embryophyta</taxon>
        <taxon>Tracheophyta</taxon>
        <taxon>Spermatophyta</taxon>
        <taxon>Magnoliopsida</taxon>
        <taxon>Liliopsida</taxon>
        <taxon>Poales</taxon>
        <taxon>Poaceae</taxon>
        <taxon>BOP clade</taxon>
        <taxon>Oryzoideae</taxon>
        <taxon>Oryzeae</taxon>
        <taxon>Oryzinae</taxon>
        <taxon>Oryza</taxon>
        <taxon>Oryza meyeriana</taxon>
    </lineage>
</organism>
<accession>A0A6G1CIX2</accession>
<dbReference type="Gene3D" id="4.10.1110.10">
    <property type="entry name" value="AN1-like Zinc finger"/>
    <property type="match status" value="1"/>
</dbReference>
<evidence type="ECO:0000259" key="9">
    <source>
        <dbReference type="PROSITE" id="PS51039"/>
    </source>
</evidence>
<dbReference type="FunFam" id="4.10.1110.10:FF:000001">
    <property type="entry name" value="Zinc finger AN1-type containing 6"/>
    <property type="match status" value="1"/>
</dbReference>
<evidence type="ECO:0000256" key="4">
    <source>
        <dbReference type="ARBA" id="ARBA00022833"/>
    </source>
</evidence>